<dbReference type="EMBL" id="CP144692">
    <property type="protein sequence ID" value="WVY96053.1"/>
    <property type="molecule type" value="Genomic_DNA"/>
</dbReference>
<keyword evidence="1" id="KW-0472">Membrane</keyword>
<reference evidence="3 4" key="1">
    <citation type="journal article" date="2023" name="Life. Sci Alliance">
        <title>Evolutionary insights into 3D genome organization and epigenetic landscape of Vigna mungo.</title>
        <authorList>
            <person name="Junaid A."/>
            <person name="Singh B."/>
            <person name="Bhatia S."/>
        </authorList>
    </citation>
    <scope>NUCLEOTIDE SEQUENCE [LARGE SCALE GENOMIC DNA]</scope>
    <source>
        <strain evidence="3">Urdbean</strain>
    </source>
</reference>
<dbReference type="PANTHER" id="PTHR47291:SF4">
    <property type="entry name" value="UPSTREAM ORF PROTEIN, PUTATIVE-RELATED"/>
    <property type="match status" value="1"/>
</dbReference>
<sequence>MVPRKSRKDTRFCVTVTLICDNSSMDSKSSKFHSLTGSLARHVFFRAFLLASAVSLVSLVRFLPTLELGSLTPKTYVDCVDHSDSPTQNTTLTAGSYLFQSRILNTFWASFDSIRCQNHTALTSTVIAILKAKRLLNYRAKTLCIGQGSDILVSTMQRFGFSTAVALNNSKNFASHFEYQDSSFDFVFSKDVDKVSVPALLVLEVERILKPGGIGVLLVGSSSSSSISSLITSSTVVHVGFVNELGLVVFKKRSENTNTNSTSLFYNRALPDDCASVALTKPLVELMEPLAEERARKDVKYERSVSYLPNLVNVSSRKRMVYIDIGVRELVNGDVDVSDWFPPSYPIQLKAFSVYFVHYNASVLSHVKRPRVTFVYHPGLAGRVAHDVDMDPFLGEEEFDFLKWFKETVQYADFVVLKMNVGDVEMKFLKDIFESGTICFVDELFLGCSESEDGKDGTLSSREHCMDIYKGLRSNGVYVHQWWDTKSHQGPQMSYNLAFYYVWSPIRLSKLWLPTRLSIVWSPGPVHKPARGQIEQSVVASQVQQMVARPDPCCPTKSQPPLFTSVSSNVFTPFIATRILFCVVVG</sequence>
<evidence type="ECO:0000313" key="4">
    <source>
        <dbReference type="Proteomes" id="UP001374535"/>
    </source>
</evidence>
<feature type="transmembrane region" description="Helical" evidence="1">
    <location>
        <begin position="43"/>
        <end position="63"/>
    </location>
</feature>
<feature type="domain" description="DUF7870" evidence="2">
    <location>
        <begin position="397"/>
        <end position="483"/>
    </location>
</feature>
<keyword evidence="1" id="KW-1133">Transmembrane helix</keyword>
<dbReference type="Proteomes" id="UP001374535">
    <property type="component" value="Chromosome 9"/>
</dbReference>
<dbReference type="Pfam" id="PF25276">
    <property type="entry name" value="DUF7870"/>
    <property type="match status" value="1"/>
</dbReference>
<keyword evidence="1" id="KW-0812">Transmembrane</keyword>
<name>A0AAQ3MSC2_VIGMU</name>
<evidence type="ECO:0000313" key="3">
    <source>
        <dbReference type="EMBL" id="WVY96053.1"/>
    </source>
</evidence>
<dbReference type="AlphaFoldDB" id="A0AAQ3MSC2"/>
<keyword evidence="4" id="KW-1185">Reference proteome</keyword>
<evidence type="ECO:0000256" key="1">
    <source>
        <dbReference type="SAM" id="Phobius"/>
    </source>
</evidence>
<protein>
    <recommendedName>
        <fullName evidence="2">DUF7870 domain-containing protein</fullName>
    </recommendedName>
</protein>
<dbReference type="InterPro" id="IPR057192">
    <property type="entry name" value="DUF7870"/>
</dbReference>
<evidence type="ECO:0000259" key="2">
    <source>
        <dbReference type="Pfam" id="PF25276"/>
    </source>
</evidence>
<gene>
    <name evidence="3" type="ORF">V8G54_028204</name>
</gene>
<accession>A0AAQ3MSC2</accession>
<dbReference type="PANTHER" id="PTHR47291">
    <property type="entry name" value="PEPTIDE UPSTREAM PROTEIN"/>
    <property type="match status" value="1"/>
</dbReference>
<proteinExistence type="predicted"/>
<organism evidence="3 4">
    <name type="scientific">Vigna mungo</name>
    <name type="common">Black gram</name>
    <name type="synonym">Phaseolus mungo</name>
    <dbReference type="NCBI Taxonomy" id="3915"/>
    <lineage>
        <taxon>Eukaryota</taxon>
        <taxon>Viridiplantae</taxon>
        <taxon>Streptophyta</taxon>
        <taxon>Embryophyta</taxon>
        <taxon>Tracheophyta</taxon>
        <taxon>Spermatophyta</taxon>
        <taxon>Magnoliopsida</taxon>
        <taxon>eudicotyledons</taxon>
        <taxon>Gunneridae</taxon>
        <taxon>Pentapetalae</taxon>
        <taxon>rosids</taxon>
        <taxon>fabids</taxon>
        <taxon>Fabales</taxon>
        <taxon>Fabaceae</taxon>
        <taxon>Papilionoideae</taxon>
        <taxon>50 kb inversion clade</taxon>
        <taxon>NPAAA clade</taxon>
        <taxon>indigoferoid/millettioid clade</taxon>
        <taxon>Phaseoleae</taxon>
        <taxon>Vigna</taxon>
    </lineage>
</organism>